<keyword evidence="3" id="KW-0378">Hydrolase</keyword>
<dbReference type="GO" id="GO:0080120">
    <property type="term" value="P:CAAX-box protein maturation"/>
    <property type="evidence" value="ECO:0007669"/>
    <property type="project" value="UniProtKB-ARBA"/>
</dbReference>
<protein>
    <submittedName>
        <fullName evidence="3">CAAX protease self-immunity</fullName>
    </submittedName>
</protein>
<gene>
    <name evidence="3" type="ORF">SAMN04488543_2461</name>
</gene>
<feature type="transmembrane region" description="Helical" evidence="1">
    <location>
        <begin position="29"/>
        <end position="52"/>
    </location>
</feature>
<accession>A0A1H1VFI9</accession>
<feature type="transmembrane region" description="Helical" evidence="1">
    <location>
        <begin position="241"/>
        <end position="262"/>
    </location>
</feature>
<dbReference type="GO" id="GO:0004175">
    <property type="term" value="F:endopeptidase activity"/>
    <property type="evidence" value="ECO:0007669"/>
    <property type="project" value="UniProtKB-ARBA"/>
</dbReference>
<dbReference type="STRING" id="546871.SAMN04488543_2461"/>
<reference evidence="3 4" key="1">
    <citation type="submission" date="2016-10" db="EMBL/GenBank/DDBJ databases">
        <authorList>
            <person name="de Groot N.N."/>
        </authorList>
    </citation>
    <scope>NUCLEOTIDE SEQUENCE [LARGE SCALE GENOMIC DNA]</scope>
    <source>
        <strain evidence="3 4">DSM 21741</strain>
    </source>
</reference>
<proteinExistence type="predicted"/>
<organism evidence="3 4">
    <name type="scientific">Friedmanniella luteola</name>
    <dbReference type="NCBI Taxonomy" id="546871"/>
    <lineage>
        <taxon>Bacteria</taxon>
        <taxon>Bacillati</taxon>
        <taxon>Actinomycetota</taxon>
        <taxon>Actinomycetes</taxon>
        <taxon>Propionibacteriales</taxon>
        <taxon>Nocardioidaceae</taxon>
        <taxon>Friedmanniella</taxon>
    </lineage>
</organism>
<feature type="transmembrane region" description="Helical" evidence="1">
    <location>
        <begin position="118"/>
        <end position="136"/>
    </location>
</feature>
<keyword evidence="3" id="KW-0645">Protease</keyword>
<keyword evidence="4" id="KW-1185">Reference proteome</keyword>
<evidence type="ECO:0000256" key="1">
    <source>
        <dbReference type="SAM" id="Phobius"/>
    </source>
</evidence>
<evidence type="ECO:0000313" key="3">
    <source>
        <dbReference type="EMBL" id="SDS82939.1"/>
    </source>
</evidence>
<evidence type="ECO:0000259" key="2">
    <source>
        <dbReference type="Pfam" id="PF02517"/>
    </source>
</evidence>
<keyword evidence="1" id="KW-1133">Transmembrane helix</keyword>
<dbReference type="Proteomes" id="UP000199092">
    <property type="component" value="Chromosome I"/>
</dbReference>
<feature type="transmembrane region" description="Helical" evidence="1">
    <location>
        <begin position="163"/>
        <end position="183"/>
    </location>
</feature>
<evidence type="ECO:0000313" key="4">
    <source>
        <dbReference type="Proteomes" id="UP000199092"/>
    </source>
</evidence>
<dbReference type="GO" id="GO:0006508">
    <property type="term" value="P:proteolysis"/>
    <property type="evidence" value="ECO:0007669"/>
    <property type="project" value="UniProtKB-KW"/>
</dbReference>
<feature type="transmembrane region" description="Helical" evidence="1">
    <location>
        <begin position="64"/>
        <end position="84"/>
    </location>
</feature>
<keyword evidence="1" id="KW-0812">Transmembrane</keyword>
<dbReference type="Pfam" id="PF02517">
    <property type="entry name" value="Rce1-like"/>
    <property type="match status" value="1"/>
</dbReference>
<sequence length="263" mass="29266">MTATAAPPLGAGTTDDGTRDLPQYSLRQILGIWAAATVPMGLLGWVVTPWMSHWLRSRDPFIDALMICFNLGLVWMLVMVLALVRREQGSLAWPAVRDALWLRAPRDPKTERVGGRTWWWVLPFVVLSAGVNALPLDPTGPLPRDFPEAILTDRVTNYFHGNWAGFALLIAVAFLSPIVEELLFRGLLLPRMRGVFGRADILASSAAYTLYHLHQPWSMPESFLDGVLNLAYPTRRFQSTWMGLIVHTAPSLLVAVTTLTLVL</sequence>
<dbReference type="AlphaFoldDB" id="A0A1H1VFI9"/>
<keyword evidence="1" id="KW-0472">Membrane</keyword>
<name>A0A1H1VFI9_9ACTN</name>
<dbReference type="InterPro" id="IPR003675">
    <property type="entry name" value="Rce1/LyrA-like_dom"/>
</dbReference>
<feature type="domain" description="CAAX prenyl protease 2/Lysostaphin resistance protein A-like" evidence="2">
    <location>
        <begin position="165"/>
        <end position="249"/>
    </location>
</feature>
<dbReference type="EMBL" id="LT629749">
    <property type="protein sequence ID" value="SDS82939.1"/>
    <property type="molecule type" value="Genomic_DNA"/>
</dbReference>